<dbReference type="InterPro" id="IPR036962">
    <property type="entry name" value="Glyco_hydro_3_N_sf"/>
</dbReference>
<dbReference type="SUPFAM" id="SSF51445">
    <property type="entry name" value="(Trans)glycosidases"/>
    <property type="match status" value="1"/>
</dbReference>
<evidence type="ECO:0000256" key="3">
    <source>
        <dbReference type="ARBA" id="ARBA00005336"/>
    </source>
</evidence>
<evidence type="ECO:0000313" key="12">
    <source>
        <dbReference type="Proteomes" id="UP001189429"/>
    </source>
</evidence>
<keyword evidence="7" id="KW-0378">Hydrolase</keyword>
<reference evidence="11" key="1">
    <citation type="submission" date="2023-10" db="EMBL/GenBank/DDBJ databases">
        <authorList>
            <person name="Chen Y."/>
            <person name="Shah S."/>
            <person name="Dougan E. K."/>
            <person name="Thang M."/>
            <person name="Chan C."/>
        </authorList>
    </citation>
    <scope>NUCLEOTIDE SEQUENCE [LARGE SCALE GENOMIC DNA]</scope>
</reference>
<dbReference type="InterPro" id="IPR036881">
    <property type="entry name" value="Glyco_hydro_3_C_sf"/>
</dbReference>
<comment type="caution">
    <text evidence="11">The sequence shown here is derived from an EMBL/GenBank/DDBJ whole genome shotgun (WGS) entry which is preliminary data.</text>
</comment>
<evidence type="ECO:0000256" key="6">
    <source>
        <dbReference type="ARBA" id="ARBA00022729"/>
    </source>
</evidence>
<protein>
    <recommendedName>
        <fullName evidence="4">beta-glucosidase</fullName>
        <ecNumber evidence="4">3.2.1.21</ecNumber>
    </recommendedName>
</protein>
<dbReference type="InterPro" id="IPR017853">
    <property type="entry name" value="GH"/>
</dbReference>
<keyword evidence="6" id="KW-0732">Signal</keyword>
<accession>A0ABN9WV48</accession>
<evidence type="ECO:0000256" key="1">
    <source>
        <dbReference type="ARBA" id="ARBA00000448"/>
    </source>
</evidence>
<keyword evidence="12" id="KW-1185">Reference proteome</keyword>
<organism evidence="11 12">
    <name type="scientific">Prorocentrum cordatum</name>
    <dbReference type="NCBI Taxonomy" id="2364126"/>
    <lineage>
        <taxon>Eukaryota</taxon>
        <taxon>Sar</taxon>
        <taxon>Alveolata</taxon>
        <taxon>Dinophyceae</taxon>
        <taxon>Prorocentrales</taxon>
        <taxon>Prorocentraceae</taxon>
        <taxon>Prorocentrum</taxon>
    </lineage>
</organism>
<dbReference type="EC" id="3.2.1.21" evidence="4"/>
<name>A0ABN9WV48_9DINO</name>
<feature type="compositionally biased region" description="Basic residues" evidence="9">
    <location>
        <begin position="229"/>
        <end position="241"/>
    </location>
</feature>
<comment type="similarity">
    <text evidence="3">Belongs to the glycosyl hydrolase 3 family.</text>
</comment>
<dbReference type="Gene3D" id="3.20.20.300">
    <property type="entry name" value="Glycoside hydrolase, family 3, N-terminal domain"/>
    <property type="match status" value="1"/>
</dbReference>
<comment type="catalytic activity">
    <reaction evidence="1">
        <text>Hydrolysis of terminal, non-reducing beta-D-glucosyl residues with release of beta-D-glucose.</text>
        <dbReference type="EC" id="3.2.1.21"/>
    </reaction>
</comment>
<dbReference type="InterPro" id="IPR001764">
    <property type="entry name" value="Glyco_hydro_3_N"/>
</dbReference>
<evidence type="ECO:0000256" key="5">
    <source>
        <dbReference type="ARBA" id="ARBA00022525"/>
    </source>
</evidence>
<evidence type="ECO:0000256" key="9">
    <source>
        <dbReference type="SAM" id="MobiDB-lite"/>
    </source>
</evidence>
<evidence type="ECO:0000256" key="7">
    <source>
        <dbReference type="ARBA" id="ARBA00022801"/>
    </source>
</evidence>
<feature type="region of interest" description="Disordered" evidence="9">
    <location>
        <begin position="193"/>
        <end position="266"/>
    </location>
</feature>
<gene>
    <name evidence="11" type="ORF">PCOR1329_LOCUS70825</name>
</gene>
<comment type="subcellular location">
    <subcellularLocation>
        <location evidence="2">Secreted</location>
    </subcellularLocation>
</comment>
<dbReference type="PANTHER" id="PTHR42715:SF12">
    <property type="entry name" value="BETA-GLUCOSIDASE G-RELATED"/>
    <property type="match status" value="1"/>
</dbReference>
<comment type="function">
    <text evidence="8">Beta-glucosidases are one of a number of cellulolytic enzymes involved in the degradation of cellulosic biomass. Catalyzes the last step releasing glucose from the inhibitory cellobiose.</text>
</comment>
<dbReference type="Pfam" id="PF00933">
    <property type="entry name" value="Glyco_hydro_3"/>
    <property type="match status" value="1"/>
</dbReference>
<evidence type="ECO:0000256" key="2">
    <source>
        <dbReference type="ARBA" id="ARBA00004613"/>
    </source>
</evidence>
<keyword evidence="5" id="KW-0964">Secreted</keyword>
<proteinExistence type="inferred from homology"/>
<dbReference type="InterPro" id="IPR050288">
    <property type="entry name" value="Cellulose_deg_GH3"/>
</dbReference>
<evidence type="ECO:0000259" key="10">
    <source>
        <dbReference type="Pfam" id="PF00933"/>
    </source>
</evidence>
<feature type="compositionally biased region" description="Basic and acidic residues" evidence="9">
    <location>
        <begin position="250"/>
        <end position="266"/>
    </location>
</feature>
<dbReference type="PANTHER" id="PTHR42715">
    <property type="entry name" value="BETA-GLUCOSIDASE"/>
    <property type="match status" value="1"/>
</dbReference>
<evidence type="ECO:0000313" key="11">
    <source>
        <dbReference type="EMBL" id="CAK0890710.1"/>
    </source>
</evidence>
<dbReference type="Proteomes" id="UP001189429">
    <property type="component" value="Unassembled WGS sequence"/>
</dbReference>
<dbReference type="EMBL" id="CAUYUJ010019381">
    <property type="protein sequence ID" value="CAK0890710.1"/>
    <property type="molecule type" value="Genomic_DNA"/>
</dbReference>
<evidence type="ECO:0000256" key="4">
    <source>
        <dbReference type="ARBA" id="ARBA00012744"/>
    </source>
</evidence>
<feature type="domain" description="Glycoside hydrolase family 3 N-terminal" evidence="10">
    <location>
        <begin position="1"/>
        <end position="105"/>
    </location>
</feature>
<sequence>MAVAKGFAFAGQERGKSSMDAAVDSQTAWEDVHYPPFVAAVDAGVSAIMCAGNKVDGDYACENANLLKRDLKEAMGFEGFVMSSWLGTRSAEAIDAGLDMEMPTARWFTEEHLLGGDDGDHSMSVNEDLFAAVRVVASIYHARLHEQRQCEAPCGAERRSNQRGSQGFAHMDVALDAARKSIVLLKNDGGEIGHSAAPLRGDRHHSRARVGGGRSRREELRPGQPLRREGRRRVQPRRVPRAAHAADVGEGPRADQRDEGVALRRV</sequence>
<dbReference type="Gene3D" id="3.40.50.1700">
    <property type="entry name" value="Glycoside hydrolase family 3 C-terminal domain"/>
    <property type="match status" value="1"/>
</dbReference>
<evidence type="ECO:0000256" key="8">
    <source>
        <dbReference type="ARBA" id="ARBA00024983"/>
    </source>
</evidence>